<accession>A0ABW6M678</accession>
<protein>
    <submittedName>
        <fullName evidence="2">Uncharacterized protein</fullName>
    </submittedName>
</protein>
<evidence type="ECO:0000313" key="3">
    <source>
        <dbReference type="Proteomes" id="UP001601303"/>
    </source>
</evidence>
<evidence type="ECO:0000313" key="2">
    <source>
        <dbReference type="EMBL" id="MFE9601304.1"/>
    </source>
</evidence>
<organism evidence="2 3">
    <name type="scientific">Streptomyces hokutonensis</name>
    <dbReference type="NCBI Taxonomy" id="1306990"/>
    <lineage>
        <taxon>Bacteria</taxon>
        <taxon>Bacillati</taxon>
        <taxon>Actinomycetota</taxon>
        <taxon>Actinomycetes</taxon>
        <taxon>Kitasatosporales</taxon>
        <taxon>Streptomycetaceae</taxon>
        <taxon>Streptomyces</taxon>
    </lineage>
</organism>
<keyword evidence="1" id="KW-0812">Transmembrane</keyword>
<keyword evidence="3" id="KW-1185">Reference proteome</keyword>
<dbReference type="Proteomes" id="UP001601303">
    <property type="component" value="Unassembled WGS sequence"/>
</dbReference>
<reference evidence="2 3" key="1">
    <citation type="submission" date="2024-10" db="EMBL/GenBank/DDBJ databases">
        <title>The Natural Products Discovery Center: Release of the First 8490 Sequenced Strains for Exploring Actinobacteria Biosynthetic Diversity.</title>
        <authorList>
            <person name="Kalkreuter E."/>
            <person name="Kautsar S.A."/>
            <person name="Yang D."/>
            <person name="Bader C.D."/>
            <person name="Teijaro C.N."/>
            <person name="Fluegel L."/>
            <person name="Davis C.M."/>
            <person name="Simpson J.R."/>
            <person name="Lauterbach L."/>
            <person name="Steele A.D."/>
            <person name="Gui C."/>
            <person name="Meng S."/>
            <person name="Li G."/>
            <person name="Viehrig K."/>
            <person name="Ye F."/>
            <person name="Su P."/>
            <person name="Kiefer A.F."/>
            <person name="Nichols A."/>
            <person name="Cepeda A.J."/>
            <person name="Yan W."/>
            <person name="Fan B."/>
            <person name="Jiang Y."/>
            <person name="Adhikari A."/>
            <person name="Zheng C.-J."/>
            <person name="Schuster L."/>
            <person name="Cowan T.M."/>
            <person name="Smanski M.J."/>
            <person name="Chevrette M.G."/>
            <person name="De Carvalho L.P.S."/>
            <person name="Shen B."/>
        </authorList>
    </citation>
    <scope>NUCLEOTIDE SEQUENCE [LARGE SCALE GENOMIC DNA]</scope>
    <source>
        <strain evidence="2 3">NPDC006488</strain>
    </source>
</reference>
<dbReference type="EMBL" id="JBIAHM010000008">
    <property type="protein sequence ID" value="MFE9601304.1"/>
    <property type="molecule type" value="Genomic_DNA"/>
</dbReference>
<sequence>MFGPQVALYSELLSTGVRFSGASLGYQVGSVFGGGLALLITAALLHATGAGWSIAAYMTGLGLISLLSITLLRAHANAASRRQLA</sequence>
<feature type="transmembrane region" description="Helical" evidence="1">
    <location>
        <begin position="24"/>
        <end position="45"/>
    </location>
</feature>
<dbReference type="RefSeq" id="WP_388108411.1">
    <property type="nucleotide sequence ID" value="NZ_JBIAHM010000008.1"/>
</dbReference>
<gene>
    <name evidence="2" type="ORF">ACFYNQ_22385</name>
</gene>
<feature type="transmembrane region" description="Helical" evidence="1">
    <location>
        <begin position="51"/>
        <end position="72"/>
    </location>
</feature>
<keyword evidence="1" id="KW-1133">Transmembrane helix</keyword>
<keyword evidence="1" id="KW-0472">Membrane</keyword>
<comment type="caution">
    <text evidence="2">The sequence shown here is derived from an EMBL/GenBank/DDBJ whole genome shotgun (WGS) entry which is preliminary data.</text>
</comment>
<evidence type="ECO:0000256" key="1">
    <source>
        <dbReference type="SAM" id="Phobius"/>
    </source>
</evidence>
<name>A0ABW6M678_9ACTN</name>
<proteinExistence type="predicted"/>